<dbReference type="PROSITE" id="PS50801">
    <property type="entry name" value="STAS"/>
    <property type="match status" value="1"/>
</dbReference>
<dbReference type="InterPro" id="IPR036513">
    <property type="entry name" value="STAS_dom_sf"/>
</dbReference>
<dbReference type="RefSeq" id="WP_193670094.1">
    <property type="nucleotide sequence ID" value="NZ_JACDTV010000012.1"/>
</dbReference>
<comment type="caution">
    <text evidence="2">The sequence shown here is derived from an EMBL/GenBank/DDBJ whole genome shotgun (WGS) entry which is preliminary data.</text>
</comment>
<evidence type="ECO:0000313" key="3">
    <source>
        <dbReference type="Proteomes" id="UP000732378"/>
    </source>
</evidence>
<sequence>MHTDLTVRAASVAPGHVRLQVRGELDLGSAPLLHGALARALPAATERLDLDLDGVAFLDAGGLGALVWCRQRALAAGAACQVVALSPAVERILLLTGTHDTLTCPAPAGRALAEAVQPA</sequence>
<accession>A0ABS2M8H0</accession>
<dbReference type="InterPro" id="IPR002645">
    <property type="entry name" value="STAS_dom"/>
</dbReference>
<dbReference type="PANTHER" id="PTHR33495:SF2">
    <property type="entry name" value="ANTI-SIGMA FACTOR ANTAGONIST TM_1081-RELATED"/>
    <property type="match status" value="1"/>
</dbReference>
<feature type="domain" description="STAS" evidence="1">
    <location>
        <begin position="6"/>
        <end position="119"/>
    </location>
</feature>
<dbReference type="Pfam" id="PF13466">
    <property type="entry name" value="STAS_2"/>
    <property type="match status" value="1"/>
</dbReference>
<dbReference type="PANTHER" id="PTHR33495">
    <property type="entry name" value="ANTI-SIGMA FACTOR ANTAGONIST TM_1081-RELATED-RELATED"/>
    <property type="match status" value="1"/>
</dbReference>
<name>A0ABS2M8H0_9ACTN</name>
<dbReference type="CDD" id="cd07043">
    <property type="entry name" value="STAS_anti-anti-sigma_factors"/>
    <property type="match status" value="1"/>
</dbReference>
<evidence type="ECO:0000259" key="1">
    <source>
        <dbReference type="PROSITE" id="PS50801"/>
    </source>
</evidence>
<dbReference type="InterPro" id="IPR058548">
    <property type="entry name" value="MlaB-like_STAS"/>
</dbReference>
<protein>
    <submittedName>
        <fullName evidence="2">Anti-anti-sigma factor</fullName>
    </submittedName>
</protein>
<dbReference type="SUPFAM" id="SSF52091">
    <property type="entry name" value="SpoIIaa-like"/>
    <property type="match status" value="1"/>
</dbReference>
<dbReference type="Proteomes" id="UP000732378">
    <property type="component" value="Unassembled WGS sequence"/>
</dbReference>
<dbReference type="EMBL" id="JAFBBZ010000001">
    <property type="protein sequence ID" value="MBM7507470.1"/>
    <property type="molecule type" value="Genomic_DNA"/>
</dbReference>
<reference evidence="2 3" key="1">
    <citation type="submission" date="2021-01" db="EMBL/GenBank/DDBJ databases">
        <title>Sequencing the genomes of 1000 actinobacteria strains.</title>
        <authorList>
            <person name="Klenk H.-P."/>
        </authorList>
    </citation>
    <scope>NUCLEOTIDE SEQUENCE [LARGE SCALE GENOMIC DNA]</scope>
    <source>
        <strain evidence="2 3">DSM 18239</strain>
    </source>
</reference>
<proteinExistence type="predicted"/>
<organism evidence="2 3">
    <name type="scientific">Nocardioides salarius</name>
    <dbReference type="NCBI Taxonomy" id="374513"/>
    <lineage>
        <taxon>Bacteria</taxon>
        <taxon>Bacillati</taxon>
        <taxon>Actinomycetota</taxon>
        <taxon>Actinomycetes</taxon>
        <taxon>Propionibacteriales</taxon>
        <taxon>Nocardioidaceae</taxon>
        <taxon>Nocardioides</taxon>
    </lineage>
</organism>
<evidence type="ECO:0000313" key="2">
    <source>
        <dbReference type="EMBL" id="MBM7507470.1"/>
    </source>
</evidence>
<gene>
    <name evidence="2" type="ORF">JOE61_001284</name>
</gene>
<dbReference type="Gene3D" id="3.30.750.24">
    <property type="entry name" value="STAS domain"/>
    <property type="match status" value="1"/>
</dbReference>
<keyword evidence="3" id="KW-1185">Reference proteome</keyword>